<protein>
    <submittedName>
        <fullName evidence="2">Uncharacterized protein</fullName>
    </submittedName>
</protein>
<comment type="caution">
    <text evidence="2">The sequence shown here is derived from an EMBL/GenBank/DDBJ whole genome shotgun (WGS) entry which is preliminary data.</text>
</comment>
<dbReference type="Proteomes" id="UP000319514">
    <property type="component" value="Unassembled WGS sequence"/>
</dbReference>
<dbReference type="AlphaFoldDB" id="A0A542Z9S0"/>
<keyword evidence="1" id="KW-0812">Transmembrane</keyword>
<keyword evidence="3" id="KW-1185">Reference proteome</keyword>
<gene>
    <name evidence="2" type="ORF">FB474_3844</name>
</gene>
<name>A0A542Z9S0_9MICO</name>
<proteinExistence type="predicted"/>
<keyword evidence="1" id="KW-1133">Transmembrane helix</keyword>
<feature type="transmembrane region" description="Helical" evidence="1">
    <location>
        <begin position="12"/>
        <end position="32"/>
    </location>
</feature>
<accession>A0A542Z9S0</accession>
<evidence type="ECO:0000313" key="3">
    <source>
        <dbReference type="Proteomes" id="UP000319514"/>
    </source>
</evidence>
<dbReference type="RefSeq" id="WP_141790405.1">
    <property type="nucleotide sequence ID" value="NZ_BAAAKX010000010.1"/>
</dbReference>
<dbReference type="EMBL" id="VFOQ01000002">
    <property type="protein sequence ID" value="TQL57072.1"/>
    <property type="molecule type" value="Genomic_DNA"/>
</dbReference>
<sequence>MEPTSEEAEMLVDGAAVALALLLSRSVLFDHVRSARERARESSPPLAAFPPEALERYTASGGLTCPGYTGAMSV</sequence>
<keyword evidence="1" id="KW-0472">Membrane</keyword>
<reference evidence="2 3" key="1">
    <citation type="submission" date="2019-06" db="EMBL/GenBank/DDBJ databases">
        <title>Sequencing the genomes of 1000 actinobacteria strains.</title>
        <authorList>
            <person name="Klenk H.-P."/>
        </authorList>
    </citation>
    <scope>NUCLEOTIDE SEQUENCE [LARGE SCALE GENOMIC DNA]</scope>
    <source>
        <strain evidence="2 3">DSM 18082</strain>
    </source>
</reference>
<organism evidence="2 3">
    <name type="scientific">Oryzihumus leptocrescens</name>
    <dbReference type="NCBI Taxonomy" id="297536"/>
    <lineage>
        <taxon>Bacteria</taxon>
        <taxon>Bacillati</taxon>
        <taxon>Actinomycetota</taxon>
        <taxon>Actinomycetes</taxon>
        <taxon>Micrococcales</taxon>
        <taxon>Intrasporangiaceae</taxon>
        <taxon>Oryzihumus</taxon>
    </lineage>
</organism>
<evidence type="ECO:0000256" key="1">
    <source>
        <dbReference type="SAM" id="Phobius"/>
    </source>
</evidence>
<evidence type="ECO:0000313" key="2">
    <source>
        <dbReference type="EMBL" id="TQL57072.1"/>
    </source>
</evidence>